<evidence type="ECO:0000256" key="5">
    <source>
        <dbReference type="ARBA" id="ARBA00023295"/>
    </source>
</evidence>
<dbReference type="GO" id="GO:0009341">
    <property type="term" value="C:beta-galactosidase complex"/>
    <property type="evidence" value="ECO:0007669"/>
    <property type="project" value="TreeGrafter"/>
</dbReference>
<dbReference type="EC" id="3.2.1.23" evidence="3"/>
<proteinExistence type="inferred from homology"/>
<dbReference type="OrthoDB" id="408320at2759"/>
<dbReference type="InterPro" id="IPR006102">
    <property type="entry name" value="Ig-like_GH2"/>
</dbReference>
<dbReference type="InterPro" id="IPR032312">
    <property type="entry name" value="LacZ_4"/>
</dbReference>
<evidence type="ECO:0000259" key="8">
    <source>
        <dbReference type="Pfam" id="PF02836"/>
    </source>
</evidence>
<dbReference type="InterPro" id="IPR036156">
    <property type="entry name" value="Beta-gal/glucu_dom_sf"/>
</dbReference>
<dbReference type="Pfam" id="PF02837">
    <property type="entry name" value="Glyco_hydro_2_N"/>
    <property type="match status" value="1"/>
</dbReference>
<dbReference type="GO" id="GO:0005990">
    <property type="term" value="P:lactose catabolic process"/>
    <property type="evidence" value="ECO:0007669"/>
    <property type="project" value="TreeGrafter"/>
</dbReference>
<dbReference type="FunFam" id="3.20.20.80:FF:000018">
    <property type="entry name" value="Beta-galactosidase"/>
    <property type="match status" value="1"/>
</dbReference>
<dbReference type="FunFam" id="2.60.40.10:FF:001658">
    <property type="entry name" value="Glycoside hydrolase family 2 protein"/>
    <property type="match status" value="1"/>
</dbReference>
<feature type="domain" description="Glycoside hydrolase family 2 immunoglobulin-like beta-sandwich" evidence="7">
    <location>
        <begin position="140"/>
        <end position="265"/>
    </location>
</feature>
<accession>A0A811NVE4</accession>
<dbReference type="Gene3D" id="3.20.20.80">
    <property type="entry name" value="Glycosidases"/>
    <property type="match status" value="1"/>
</dbReference>
<dbReference type="InterPro" id="IPR013783">
    <property type="entry name" value="Ig-like_fold"/>
</dbReference>
<evidence type="ECO:0000256" key="1">
    <source>
        <dbReference type="ARBA" id="ARBA00001412"/>
    </source>
</evidence>
<organism evidence="11 12">
    <name type="scientific">Miscanthus lutarioriparius</name>
    <dbReference type="NCBI Taxonomy" id="422564"/>
    <lineage>
        <taxon>Eukaryota</taxon>
        <taxon>Viridiplantae</taxon>
        <taxon>Streptophyta</taxon>
        <taxon>Embryophyta</taxon>
        <taxon>Tracheophyta</taxon>
        <taxon>Spermatophyta</taxon>
        <taxon>Magnoliopsida</taxon>
        <taxon>Liliopsida</taxon>
        <taxon>Poales</taxon>
        <taxon>Poaceae</taxon>
        <taxon>PACMAD clade</taxon>
        <taxon>Panicoideae</taxon>
        <taxon>Andropogonodae</taxon>
        <taxon>Andropogoneae</taxon>
        <taxon>Saccharinae</taxon>
        <taxon>Miscanthus</taxon>
    </lineage>
</organism>
<dbReference type="Gene3D" id="2.60.120.260">
    <property type="entry name" value="Galactose-binding domain-like"/>
    <property type="match status" value="1"/>
</dbReference>
<dbReference type="SUPFAM" id="SSF49785">
    <property type="entry name" value="Galactose-binding domain-like"/>
    <property type="match status" value="1"/>
</dbReference>
<dbReference type="SUPFAM" id="SSF51445">
    <property type="entry name" value="(Trans)glycosidases"/>
    <property type="match status" value="1"/>
</dbReference>
<dbReference type="AlphaFoldDB" id="A0A811NVE4"/>
<protein>
    <recommendedName>
        <fullName evidence="3">beta-galactosidase</fullName>
        <ecNumber evidence="3">3.2.1.23</ecNumber>
    </recommendedName>
</protein>
<dbReference type="Pfam" id="PF00703">
    <property type="entry name" value="Glyco_hydro_2"/>
    <property type="match status" value="1"/>
</dbReference>
<keyword evidence="4 6" id="KW-0378">Hydrolase</keyword>
<dbReference type="InterPro" id="IPR023230">
    <property type="entry name" value="Glyco_hydro_2_CS"/>
</dbReference>
<comment type="caution">
    <text evidence="11">The sequence shown here is derived from an EMBL/GenBank/DDBJ whole genome shotgun (WGS) entry which is preliminary data.</text>
</comment>
<dbReference type="InterPro" id="IPR017853">
    <property type="entry name" value="GH"/>
</dbReference>
<feature type="domain" description="Beta-galactosidase" evidence="10">
    <location>
        <begin position="560"/>
        <end position="653"/>
    </location>
</feature>
<dbReference type="GO" id="GO:0004565">
    <property type="term" value="F:beta-galactosidase activity"/>
    <property type="evidence" value="ECO:0007669"/>
    <property type="project" value="UniProtKB-EC"/>
</dbReference>
<dbReference type="InterPro" id="IPR006104">
    <property type="entry name" value="Glyco_hydro_2_N"/>
</dbReference>
<evidence type="ECO:0000259" key="10">
    <source>
        <dbReference type="Pfam" id="PF16353"/>
    </source>
</evidence>
<feature type="domain" description="Glycosyl hydrolases family 2 sugar binding" evidence="9">
    <location>
        <begin position="37"/>
        <end position="124"/>
    </location>
</feature>
<dbReference type="SUPFAM" id="SSF49303">
    <property type="entry name" value="beta-Galactosidase/glucuronidase domain"/>
    <property type="match status" value="2"/>
</dbReference>
<comment type="similarity">
    <text evidence="2 6">Belongs to the glycosyl hydrolase 2 family.</text>
</comment>
<dbReference type="EMBL" id="CAJGYO010000005">
    <property type="protein sequence ID" value="CAD6228137.1"/>
    <property type="molecule type" value="Genomic_DNA"/>
</dbReference>
<dbReference type="PROSITE" id="PS00719">
    <property type="entry name" value="GLYCOSYL_HYDROL_F2_1"/>
    <property type="match status" value="1"/>
</dbReference>
<sequence length="687" mass="77410">MALAYASAMFPPSSPSHKTWEDPSFFKWRKREAHVPLRSQDTLEVPSNWQMHGFDRPIYANMTYPFPLNPPFVPADNPTGCYRTVFHIPKEWKGRRILLHFEAVDSAFFAWVNGVPIGYRSGSLEAVWYSQGCAPTIKATDYFFKATLDDNFSLADIEVEVEIDSHKHDREHVPTLSIEATLFDNSGLSNSIDADLSYANAVNLKPKPKPTRSPCRGFHGYVLGGKIENPKLWSSEHPNLYTLVVLLKDANGKLIDCESCQVGIRNVVLAHKQMLVNGCPVILRGVNRHEHHPRLGKTNLEAFMIEDVILMKQNNINAVRNSHYPQHPRWYELCDIFGLYVIDEANIETHGFDDSSTFKHPTLEPIWANAMLDRVVSMVERDKNHACIIVWSLGNVSSYGPNHASMSGWIRERDPTRLLHYEGGGSRTSSTDIVCPMYMRVWDIVKIAKDPSETRPLILCEYSHAMRNSNGNIDVYWMAIDNTFGLQGGLIWDWVDEGLLKEDSDGSKFWAYGGDFGDTPNDSNFCLNGIVWPDRTIHPAVHEVKYLHQPIKISSAENMVKIENGHFFETTEALDFSWVLHGDGCILGSGPLNVPTLAPQTSQLINMESSPWFALWSACAAKEVFLSVNVKQRHETRWAKAGHLLASAQLCLPQKNVFVPNVIAFSSSPLVCERIGDSVTICKAKEN</sequence>
<dbReference type="Pfam" id="PF02836">
    <property type="entry name" value="Glyco_hydro_2_C"/>
    <property type="match status" value="1"/>
</dbReference>
<dbReference type="Proteomes" id="UP000604825">
    <property type="component" value="Unassembled WGS sequence"/>
</dbReference>
<keyword evidence="5 6" id="KW-0326">Glycosidase</keyword>
<evidence type="ECO:0000256" key="6">
    <source>
        <dbReference type="RuleBase" id="RU361154"/>
    </source>
</evidence>
<dbReference type="InterPro" id="IPR006103">
    <property type="entry name" value="Glyco_hydro_2_cat"/>
</dbReference>
<dbReference type="InterPro" id="IPR006101">
    <property type="entry name" value="Glyco_hydro_2"/>
</dbReference>
<evidence type="ECO:0000259" key="7">
    <source>
        <dbReference type="Pfam" id="PF00703"/>
    </source>
</evidence>
<dbReference type="PANTHER" id="PTHR46323:SF2">
    <property type="entry name" value="BETA-GALACTOSIDASE"/>
    <property type="match status" value="1"/>
</dbReference>
<dbReference type="Pfam" id="PF16353">
    <property type="entry name" value="LacZ_4"/>
    <property type="match status" value="1"/>
</dbReference>
<evidence type="ECO:0000256" key="2">
    <source>
        <dbReference type="ARBA" id="ARBA00007401"/>
    </source>
</evidence>
<dbReference type="Gene3D" id="2.60.40.10">
    <property type="entry name" value="Immunoglobulins"/>
    <property type="match status" value="2"/>
</dbReference>
<dbReference type="PRINTS" id="PR00132">
    <property type="entry name" value="GLHYDRLASE2"/>
</dbReference>
<dbReference type="InterPro" id="IPR050347">
    <property type="entry name" value="Bact_Beta-galactosidase"/>
</dbReference>
<dbReference type="PANTHER" id="PTHR46323">
    <property type="entry name" value="BETA-GALACTOSIDASE"/>
    <property type="match status" value="1"/>
</dbReference>
<name>A0A811NVE4_9POAL</name>
<evidence type="ECO:0000256" key="3">
    <source>
        <dbReference type="ARBA" id="ARBA00012756"/>
    </source>
</evidence>
<keyword evidence="12" id="KW-1185">Reference proteome</keyword>
<dbReference type="FunFam" id="2.60.40.10:FF:001541">
    <property type="entry name" value="Glycoside hydrolase family 2 protein"/>
    <property type="match status" value="1"/>
</dbReference>
<gene>
    <name evidence="11" type="ORF">NCGR_LOCUS18996</name>
</gene>
<evidence type="ECO:0000259" key="9">
    <source>
        <dbReference type="Pfam" id="PF02837"/>
    </source>
</evidence>
<comment type="catalytic activity">
    <reaction evidence="1">
        <text>Hydrolysis of terminal non-reducing beta-D-galactose residues in beta-D-galactosides.</text>
        <dbReference type="EC" id="3.2.1.23"/>
    </reaction>
</comment>
<evidence type="ECO:0000313" key="12">
    <source>
        <dbReference type="Proteomes" id="UP000604825"/>
    </source>
</evidence>
<dbReference type="InterPro" id="IPR008979">
    <property type="entry name" value="Galactose-bd-like_sf"/>
</dbReference>
<reference evidence="11" key="1">
    <citation type="submission" date="2020-10" db="EMBL/GenBank/DDBJ databases">
        <authorList>
            <person name="Han B."/>
            <person name="Lu T."/>
            <person name="Zhao Q."/>
            <person name="Huang X."/>
            <person name="Zhao Y."/>
        </authorList>
    </citation>
    <scope>NUCLEOTIDE SEQUENCE</scope>
</reference>
<evidence type="ECO:0000313" key="11">
    <source>
        <dbReference type="EMBL" id="CAD6228137.1"/>
    </source>
</evidence>
<feature type="domain" description="Glycoside hydrolase family 2 catalytic" evidence="8">
    <location>
        <begin position="269"/>
        <end position="553"/>
    </location>
</feature>
<evidence type="ECO:0000256" key="4">
    <source>
        <dbReference type="ARBA" id="ARBA00022801"/>
    </source>
</evidence>